<evidence type="ECO:0000256" key="9">
    <source>
        <dbReference type="ARBA" id="ARBA00041325"/>
    </source>
</evidence>
<dbReference type="AlphaFoldDB" id="A0A5F8H5E6"/>
<dbReference type="InterPro" id="IPR000402">
    <property type="entry name" value="Na/K_ATPase_sub_beta"/>
</dbReference>
<evidence type="ECO:0000256" key="3">
    <source>
        <dbReference type="ARBA" id="ARBA00022968"/>
    </source>
</evidence>
<dbReference type="FunCoup" id="A0A5F8H5E6">
    <property type="interactions" value="337"/>
</dbReference>
<dbReference type="GO" id="GO:0006355">
    <property type="term" value="P:regulation of DNA-templated transcription"/>
    <property type="evidence" value="ECO:0000318"/>
    <property type="project" value="GO_Central"/>
</dbReference>
<reference evidence="13 14" key="1">
    <citation type="journal article" date="2007" name="Nature">
        <title>Genome of the marsupial Monodelphis domestica reveals innovation in non-coding sequences.</title>
        <authorList>
            <person name="Mikkelsen T.S."/>
            <person name="Wakefield M.J."/>
            <person name="Aken B."/>
            <person name="Amemiya C.T."/>
            <person name="Chang J.L."/>
            <person name="Duke S."/>
            <person name="Garber M."/>
            <person name="Gentles A.J."/>
            <person name="Goodstadt L."/>
            <person name="Heger A."/>
            <person name="Jurka J."/>
            <person name="Kamal M."/>
            <person name="Mauceli E."/>
            <person name="Searle S.M."/>
            <person name="Sharpe T."/>
            <person name="Baker M.L."/>
            <person name="Batzer M.A."/>
            <person name="Benos P.V."/>
            <person name="Belov K."/>
            <person name="Clamp M."/>
            <person name="Cook A."/>
            <person name="Cuff J."/>
            <person name="Das R."/>
            <person name="Davidow L."/>
            <person name="Deakin J.E."/>
            <person name="Fazzari M.J."/>
            <person name="Glass J.L."/>
            <person name="Grabherr M."/>
            <person name="Greally J.M."/>
            <person name="Gu W."/>
            <person name="Hore T.A."/>
            <person name="Huttley G.A."/>
            <person name="Kleber M."/>
            <person name="Jirtle R.L."/>
            <person name="Koina E."/>
            <person name="Lee J.T."/>
            <person name="Mahony S."/>
            <person name="Marra M.A."/>
            <person name="Miller R.D."/>
            <person name="Nicholls R.D."/>
            <person name="Oda M."/>
            <person name="Papenfuss A.T."/>
            <person name="Parra Z.E."/>
            <person name="Pollock D.D."/>
            <person name="Ray D.A."/>
            <person name="Schein J.E."/>
            <person name="Speed T.P."/>
            <person name="Thompson K."/>
            <person name="VandeBerg J.L."/>
            <person name="Wade C.M."/>
            <person name="Walker J.A."/>
            <person name="Waters P.D."/>
            <person name="Webber C."/>
            <person name="Weidman J.R."/>
            <person name="Xie X."/>
            <person name="Zody M.C."/>
            <person name="Baldwin J."/>
            <person name="Abdouelleil A."/>
            <person name="Abdulkadir J."/>
            <person name="Abebe A."/>
            <person name="Abera B."/>
            <person name="Abreu J."/>
            <person name="Acer S.C."/>
            <person name="Aftuck L."/>
            <person name="Alexander A."/>
            <person name="An P."/>
            <person name="Anderson E."/>
            <person name="Anderson S."/>
            <person name="Arachi H."/>
            <person name="Azer M."/>
            <person name="Bachantsang P."/>
            <person name="Barry A."/>
            <person name="Bayul T."/>
            <person name="Berlin A."/>
            <person name="Bessette D."/>
            <person name="Bloom T."/>
            <person name="Bloom T."/>
            <person name="Boguslavskiy L."/>
            <person name="Bonnet C."/>
            <person name="Boukhgalter B."/>
            <person name="Bourzgui I."/>
            <person name="Brown A."/>
            <person name="Cahill P."/>
            <person name="Channer S."/>
            <person name="Cheshatsang Y."/>
            <person name="Chuda L."/>
            <person name="Citroen M."/>
            <person name="Collymore A."/>
            <person name="Cooke P."/>
            <person name="Costello M."/>
            <person name="D'Aco K."/>
            <person name="Daza R."/>
            <person name="De Haan G."/>
            <person name="DeGray S."/>
            <person name="DeMaso C."/>
            <person name="Dhargay N."/>
            <person name="Dooley K."/>
            <person name="Dooley E."/>
            <person name="Doricent M."/>
            <person name="Dorje P."/>
            <person name="Dorjee K."/>
            <person name="Dupes A."/>
            <person name="Elong R."/>
            <person name="Falk J."/>
            <person name="Farina A."/>
            <person name="Faro S."/>
            <person name="Ferguson D."/>
            <person name="Fisher S."/>
            <person name="Foley C.D."/>
            <person name="Franke A."/>
            <person name="Friedrich D."/>
            <person name="Gadbois L."/>
            <person name="Gearin G."/>
            <person name="Gearin C.R."/>
            <person name="Giannoukos G."/>
            <person name="Goode T."/>
            <person name="Graham J."/>
            <person name="Grandbois E."/>
            <person name="Grewal S."/>
            <person name="Gyaltsen K."/>
            <person name="Hafez N."/>
            <person name="Hagos B."/>
            <person name="Hall J."/>
            <person name="Henson C."/>
            <person name="Hollinger A."/>
            <person name="Honan T."/>
            <person name="Huard M.D."/>
            <person name="Hughes L."/>
            <person name="Hurhula B."/>
            <person name="Husby M.E."/>
            <person name="Kamat A."/>
            <person name="Kanga B."/>
            <person name="Kashin S."/>
            <person name="Khazanovich D."/>
            <person name="Kisner P."/>
            <person name="Lance K."/>
            <person name="Lara M."/>
            <person name="Lee W."/>
            <person name="Lennon N."/>
            <person name="Letendre F."/>
            <person name="LeVine R."/>
            <person name="Lipovsky A."/>
            <person name="Liu X."/>
            <person name="Liu J."/>
            <person name="Liu S."/>
            <person name="Lokyitsang T."/>
            <person name="Lokyitsang Y."/>
            <person name="Lubonja R."/>
            <person name="Lui A."/>
            <person name="MacDonald P."/>
            <person name="Magnisalis V."/>
            <person name="Maru K."/>
            <person name="Matthews C."/>
            <person name="McCusker W."/>
            <person name="McDonough S."/>
            <person name="Mehta T."/>
            <person name="Meldrim J."/>
            <person name="Meneus L."/>
            <person name="Mihai O."/>
            <person name="Mihalev A."/>
            <person name="Mihova T."/>
            <person name="Mittelman R."/>
            <person name="Mlenga V."/>
            <person name="Montmayeur A."/>
            <person name="Mulrain L."/>
            <person name="Navidi A."/>
            <person name="Naylor J."/>
            <person name="Negash T."/>
            <person name="Nguyen T."/>
            <person name="Nguyen N."/>
            <person name="Nicol R."/>
            <person name="Norbu C."/>
            <person name="Norbu N."/>
            <person name="Novod N."/>
            <person name="O'Neill B."/>
            <person name="Osman S."/>
            <person name="Markiewicz E."/>
            <person name="Oyono O.L."/>
            <person name="Patti C."/>
            <person name="Phunkhang P."/>
            <person name="Pierre F."/>
            <person name="Priest M."/>
            <person name="Raghuraman S."/>
            <person name="Rege F."/>
            <person name="Reyes R."/>
            <person name="Rise C."/>
            <person name="Rogov P."/>
            <person name="Ross K."/>
            <person name="Ryan E."/>
            <person name="Settipalli S."/>
            <person name="Shea T."/>
            <person name="Sherpa N."/>
            <person name="Shi L."/>
            <person name="Shih D."/>
            <person name="Sparrow T."/>
            <person name="Spaulding J."/>
            <person name="Stalker J."/>
            <person name="Stange-Thomann N."/>
            <person name="Stavropoulos S."/>
            <person name="Stone C."/>
            <person name="Strader C."/>
            <person name="Tesfaye S."/>
            <person name="Thomson T."/>
            <person name="Thoulutsang Y."/>
            <person name="Thoulutsang D."/>
            <person name="Topham K."/>
            <person name="Topping I."/>
            <person name="Tsamla T."/>
            <person name="Vassiliev H."/>
            <person name="Vo A."/>
            <person name="Wangchuk T."/>
            <person name="Wangdi T."/>
            <person name="Weiand M."/>
            <person name="Wilkinson J."/>
            <person name="Wilson A."/>
            <person name="Yadav S."/>
            <person name="Young G."/>
            <person name="Yu Q."/>
            <person name="Zembek L."/>
            <person name="Zhong D."/>
            <person name="Zimmer A."/>
            <person name="Zwirko Z."/>
            <person name="Jaffe D.B."/>
            <person name="Alvarez P."/>
            <person name="Brockman W."/>
            <person name="Butler J."/>
            <person name="Chin C."/>
            <person name="Gnerre S."/>
            <person name="MacCallum I."/>
            <person name="Graves J.A."/>
            <person name="Ponting C.P."/>
            <person name="Breen M."/>
            <person name="Samollow P.B."/>
            <person name="Lander E.S."/>
            <person name="Lindblad-Toh K."/>
        </authorList>
    </citation>
    <scope>NUCLEOTIDE SEQUENCE [LARGE SCALE GENOMIC DNA]</scope>
</reference>
<evidence type="ECO:0000256" key="2">
    <source>
        <dbReference type="ARBA" id="ARBA00022692"/>
    </source>
</evidence>
<keyword evidence="4 12" id="KW-1133">Transmembrane helix</keyword>
<accession>A0A5F8H5E6</accession>
<evidence type="ECO:0000256" key="7">
    <source>
        <dbReference type="ARBA" id="ARBA00037816"/>
    </source>
</evidence>
<sequence length="428" mass="48456">MSAYFWGGLLPRGLSATGCPVSAAASAASHHLAFRRLTLLAIPTFSHQAMERNSKSAEAEDISLNISSKPENENEGNQLHSEDRDEDEAQATEKWSLAAKMQKVKNYLWDPEKREFLGRSGQSWRHYSAKPPPCCLYDLMLLVNSVRGEEPGGLILLFYLIFYAFLAGMFTLCMYTMLLTISPYIPTYRDRVSPPGVMIRPYTYSFVFNFNASERNTWLSYVDSLHHFLQAYNDSIQDEKNLECPPGKYFIQEGAEDKEKKACQFKRSYLGNCSGLDDPTFGYSTGQPCVLLKMNRIVGFQPGNGEPVKVNCHVQKGNKSDLKSMQFYPEAGTFDLSYYPYYGKLTHVNYTSPLVAVHFTEVKKNRAVGVECQLKGKNIQNNITNDRKHGQHQCEPAHSHSPFLPPLRSKIPAEPKSHLLFPFQMLVL</sequence>
<evidence type="ECO:0000256" key="11">
    <source>
        <dbReference type="SAM" id="MobiDB-lite"/>
    </source>
</evidence>
<dbReference type="OMA" id="TAYDKNY"/>
<dbReference type="Bgee" id="ENSMODG00000010294">
    <property type="expression patterns" value="Expressed in skeletal muscle tissue and 13 other cell types or tissues"/>
</dbReference>
<evidence type="ECO:0000256" key="1">
    <source>
        <dbReference type="ARBA" id="ARBA00005876"/>
    </source>
</evidence>
<dbReference type="GO" id="GO:0005890">
    <property type="term" value="C:sodium:potassium-exchanging ATPase complex"/>
    <property type="evidence" value="ECO:0007669"/>
    <property type="project" value="InterPro"/>
</dbReference>
<reference evidence="13" key="3">
    <citation type="submission" date="2025-09" db="UniProtKB">
        <authorList>
            <consortium name="Ensembl"/>
        </authorList>
    </citation>
    <scope>IDENTIFICATION</scope>
</reference>
<evidence type="ECO:0000256" key="5">
    <source>
        <dbReference type="ARBA" id="ARBA00023136"/>
    </source>
</evidence>
<evidence type="ECO:0000256" key="10">
    <source>
        <dbReference type="ARBA" id="ARBA00042956"/>
    </source>
</evidence>
<dbReference type="PROSITE" id="PS00391">
    <property type="entry name" value="ATPASE_NA_K_BETA_2"/>
    <property type="match status" value="1"/>
</dbReference>
<keyword evidence="2 12" id="KW-0812">Transmembrane</keyword>
<dbReference type="STRING" id="13616.ENSMODP00000054501"/>
<dbReference type="GO" id="GO:0005637">
    <property type="term" value="C:nuclear inner membrane"/>
    <property type="evidence" value="ECO:0000318"/>
    <property type="project" value="GO_Central"/>
</dbReference>
<keyword evidence="14" id="KW-1185">Reference proteome</keyword>
<dbReference type="FunFam" id="2.60.40.1660:FF:000001">
    <property type="entry name" value="Sodium/potassium-transporting ATPase subunit beta"/>
    <property type="match status" value="1"/>
</dbReference>
<dbReference type="Ensembl" id="ENSMODT00000072543.1">
    <property type="protein sequence ID" value="ENSMODP00000054501.1"/>
    <property type="gene ID" value="ENSMODG00000010294.4"/>
</dbReference>
<name>A0A5F8H5E6_MONDO</name>
<keyword evidence="3" id="KW-0735">Signal-anchor</keyword>
<dbReference type="NCBIfam" id="TIGR01107">
    <property type="entry name" value="Na_K_ATPase_bet"/>
    <property type="match status" value="1"/>
</dbReference>
<organism evidence="13 14">
    <name type="scientific">Monodelphis domestica</name>
    <name type="common">Gray short-tailed opossum</name>
    <dbReference type="NCBI Taxonomy" id="13616"/>
    <lineage>
        <taxon>Eukaryota</taxon>
        <taxon>Metazoa</taxon>
        <taxon>Chordata</taxon>
        <taxon>Craniata</taxon>
        <taxon>Vertebrata</taxon>
        <taxon>Euteleostomi</taxon>
        <taxon>Mammalia</taxon>
        <taxon>Metatheria</taxon>
        <taxon>Didelphimorphia</taxon>
        <taxon>Didelphidae</taxon>
        <taxon>Monodelphis</taxon>
    </lineage>
</organism>
<dbReference type="PANTHER" id="PTHR11523:SF12">
    <property type="entry name" value="PROTEIN ATP1B4"/>
    <property type="match status" value="1"/>
</dbReference>
<dbReference type="Gene3D" id="2.60.40.1660">
    <property type="entry name" value="Na, k-atpase alpha subunit"/>
    <property type="match status" value="1"/>
</dbReference>
<dbReference type="GO" id="GO:0006813">
    <property type="term" value="P:potassium ion transport"/>
    <property type="evidence" value="ECO:0007669"/>
    <property type="project" value="InterPro"/>
</dbReference>
<dbReference type="Pfam" id="PF00287">
    <property type="entry name" value="Na_K-ATPase"/>
    <property type="match status" value="1"/>
</dbReference>
<feature type="transmembrane region" description="Helical" evidence="12">
    <location>
        <begin position="154"/>
        <end position="178"/>
    </location>
</feature>
<dbReference type="InParanoid" id="A0A5F8H5E6"/>
<feature type="region of interest" description="Disordered" evidence="11">
    <location>
        <begin position="51"/>
        <end position="92"/>
    </location>
</feature>
<proteinExistence type="inferred from homology"/>
<dbReference type="InterPro" id="IPR038702">
    <property type="entry name" value="Na/K_ATPase_sub_beta_sf"/>
</dbReference>
<dbReference type="PANTHER" id="PTHR11523">
    <property type="entry name" value="SODIUM/POTASSIUM-DEPENDENT ATPASE BETA SUBUNIT"/>
    <property type="match status" value="1"/>
</dbReference>
<comment type="function">
    <text evidence="6">May act as a transcriptional coregulator during muscle development through its interaction with SNW1. Has lost its ancestral function as a Na,K-ATPase beta-subunit.</text>
</comment>
<evidence type="ECO:0000256" key="6">
    <source>
        <dbReference type="ARBA" id="ARBA00037398"/>
    </source>
</evidence>
<keyword evidence="5 12" id="KW-0472">Membrane</keyword>
<feature type="compositionally biased region" description="Polar residues" evidence="11">
    <location>
        <begin position="64"/>
        <end position="79"/>
    </location>
</feature>
<reference evidence="13" key="2">
    <citation type="submission" date="2025-08" db="UniProtKB">
        <authorList>
            <consortium name="Ensembl"/>
        </authorList>
    </citation>
    <scope>IDENTIFICATION</scope>
</reference>
<comment type="similarity">
    <text evidence="1">Belongs to the X(+)/potassium ATPases subunit beta family.</text>
</comment>
<protein>
    <recommendedName>
        <fullName evidence="8">Protein ATP1B4</fullName>
    </recommendedName>
    <alternativeName>
        <fullName evidence="10">X,K-ATPase subunit beta-m</fullName>
    </alternativeName>
    <alternativeName>
        <fullName evidence="9">X/potassium-transporting ATPase subunit beta-m</fullName>
    </alternativeName>
</protein>
<dbReference type="Proteomes" id="UP000002280">
    <property type="component" value="Chromosome X"/>
</dbReference>
<dbReference type="GO" id="GO:0006814">
    <property type="term" value="P:sodium ion transport"/>
    <property type="evidence" value="ECO:0007669"/>
    <property type="project" value="InterPro"/>
</dbReference>
<evidence type="ECO:0000313" key="14">
    <source>
        <dbReference type="Proteomes" id="UP000002280"/>
    </source>
</evidence>
<evidence type="ECO:0000256" key="8">
    <source>
        <dbReference type="ARBA" id="ARBA00039968"/>
    </source>
</evidence>
<comment type="subcellular location">
    <subcellularLocation>
        <location evidence="7">Nucleus inner membrane</location>
        <topology evidence="7">Single-pass type II membrane protein</topology>
    </subcellularLocation>
</comment>
<dbReference type="GeneTree" id="ENSGT01030000234579"/>
<evidence type="ECO:0000256" key="12">
    <source>
        <dbReference type="SAM" id="Phobius"/>
    </source>
</evidence>
<evidence type="ECO:0000313" key="13">
    <source>
        <dbReference type="Ensembl" id="ENSMODP00000054501.1"/>
    </source>
</evidence>
<evidence type="ECO:0000256" key="4">
    <source>
        <dbReference type="ARBA" id="ARBA00022989"/>
    </source>
</evidence>